<reference evidence="3 4" key="1">
    <citation type="submission" date="2024-09" db="EMBL/GenBank/DDBJ databases">
        <authorList>
            <person name="Sun Q."/>
            <person name="Mori K."/>
        </authorList>
    </citation>
    <scope>NUCLEOTIDE SEQUENCE [LARGE SCALE GENOMIC DNA]</scope>
    <source>
        <strain evidence="3 4">CECT 8460</strain>
    </source>
</reference>
<proteinExistence type="inferred from homology"/>
<organism evidence="3 4">
    <name type="scientific">Flavobacterium paronense</name>
    <dbReference type="NCBI Taxonomy" id="1392775"/>
    <lineage>
        <taxon>Bacteria</taxon>
        <taxon>Pseudomonadati</taxon>
        <taxon>Bacteroidota</taxon>
        <taxon>Flavobacteriia</taxon>
        <taxon>Flavobacteriales</taxon>
        <taxon>Flavobacteriaceae</taxon>
        <taxon>Flavobacterium</taxon>
    </lineage>
</organism>
<dbReference type="Gene3D" id="3.40.50.720">
    <property type="entry name" value="NAD(P)-binding Rossmann-like Domain"/>
    <property type="match status" value="1"/>
</dbReference>
<evidence type="ECO:0000256" key="2">
    <source>
        <dbReference type="ARBA" id="ARBA00023002"/>
    </source>
</evidence>
<dbReference type="PANTHER" id="PTHR43477">
    <property type="entry name" value="DIHYDROANTICAPSIN 7-DEHYDROGENASE"/>
    <property type="match status" value="1"/>
</dbReference>
<evidence type="ECO:0000313" key="3">
    <source>
        <dbReference type="EMBL" id="MFB9088187.1"/>
    </source>
</evidence>
<dbReference type="SUPFAM" id="SSF51735">
    <property type="entry name" value="NAD(P)-binding Rossmann-fold domains"/>
    <property type="match status" value="1"/>
</dbReference>
<dbReference type="Proteomes" id="UP001589576">
    <property type="component" value="Unassembled WGS sequence"/>
</dbReference>
<comment type="caution">
    <text evidence="3">The sequence shown here is derived from an EMBL/GenBank/DDBJ whole genome shotgun (WGS) entry which is preliminary data.</text>
</comment>
<dbReference type="InterPro" id="IPR002347">
    <property type="entry name" value="SDR_fam"/>
</dbReference>
<dbReference type="RefSeq" id="WP_290284796.1">
    <property type="nucleotide sequence ID" value="NZ_JAUFQN010000019.1"/>
</dbReference>
<evidence type="ECO:0000313" key="4">
    <source>
        <dbReference type="Proteomes" id="UP001589576"/>
    </source>
</evidence>
<dbReference type="EC" id="1.1.1.-" evidence="3"/>
<dbReference type="GO" id="GO:0016491">
    <property type="term" value="F:oxidoreductase activity"/>
    <property type="evidence" value="ECO:0007669"/>
    <property type="project" value="UniProtKB-KW"/>
</dbReference>
<keyword evidence="4" id="KW-1185">Reference proteome</keyword>
<name>A0ABV5GBK4_9FLAO</name>
<keyword evidence="2 3" id="KW-0560">Oxidoreductase</keyword>
<evidence type="ECO:0000256" key="1">
    <source>
        <dbReference type="ARBA" id="ARBA00006484"/>
    </source>
</evidence>
<accession>A0ABV5GBK4</accession>
<dbReference type="Pfam" id="PF13561">
    <property type="entry name" value="adh_short_C2"/>
    <property type="match status" value="1"/>
</dbReference>
<dbReference type="PRINTS" id="PR00081">
    <property type="entry name" value="GDHRDH"/>
</dbReference>
<dbReference type="InterPro" id="IPR051122">
    <property type="entry name" value="SDR_DHRS6-like"/>
</dbReference>
<comment type="similarity">
    <text evidence="1">Belongs to the short-chain dehydrogenases/reductases (SDR) family.</text>
</comment>
<dbReference type="EMBL" id="JBHMFB010000003">
    <property type="protein sequence ID" value="MFB9088187.1"/>
    <property type="molecule type" value="Genomic_DNA"/>
</dbReference>
<dbReference type="PANTHER" id="PTHR43477:SF1">
    <property type="entry name" value="DIHYDROANTICAPSIN 7-DEHYDROGENASE"/>
    <property type="match status" value="1"/>
</dbReference>
<dbReference type="InterPro" id="IPR036291">
    <property type="entry name" value="NAD(P)-bd_dom_sf"/>
</dbReference>
<gene>
    <name evidence="3" type="ORF">ACFFUU_01075</name>
</gene>
<dbReference type="CDD" id="cd05233">
    <property type="entry name" value="SDR_c"/>
    <property type="match status" value="1"/>
</dbReference>
<sequence>MKYNPFSLSGKFILVTGASSGIGKVVALECSKMGANVIITGRNKERLNETFQSLEKNENHLLIVADLSNKENLDSLVLQIPKLDGIVHCAAMLKKVPFKFLNEKSWAETIETNLYAPAILSQLLFKNNKINLNASIVFISSIASKVASFGNISYMASKGAINSLSRGMALELAPKKIRVNTIEPALIKTNLIGSIFSDEDLENYLKKFPLGRFGEPEEVAYAVIYLLSDATSWITGTIITIDGGVTLR</sequence>
<protein>
    <submittedName>
        <fullName evidence="3">SDR family NAD(P)-dependent oxidoreductase</fullName>
        <ecNumber evidence="3">1.1.1.-</ecNumber>
    </submittedName>
</protein>